<comment type="caution">
    <text evidence="1">The sequence shown here is derived from an EMBL/GenBank/DDBJ whole genome shotgun (WGS) entry which is preliminary data.</text>
</comment>
<dbReference type="AlphaFoldDB" id="A0A0F3MP73"/>
<name>A0A0F3MP73_9RICK</name>
<reference evidence="1 2" key="1">
    <citation type="submission" date="2015-02" db="EMBL/GenBank/DDBJ databases">
        <title>Genome Sequencing of Rickettsiales.</title>
        <authorList>
            <person name="Daugherty S.C."/>
            <person name="Su Q."/>
            <person name="Abolude K."/>
            <person name="Beier-Sexton M."/>
            <person name="Carlyon J.A."/>
            <person name="Carter R."/>
            <person name="Day N.P."/>
            <person name="Dumler S.J."/>
            <person name="Dyachenko V."/>
            <person name="Godinez A."/>
            <person name="Kurtti T.J."/>
            <person name="Lichay M."/>
            <person name="Mullins K.E."/>
            <person name="Ott S."/>
            <person name="Pappas-Brown V."/>
            <person name="Paris D.H."/>
            <person name="Patel P."/>
            <person name="Richards A.L."/>
            <person name="Sadzewicz L."/>
            <person name="Sears K."/>
            <person name="Seidman D."/>
            <person name="Sengamalay N."/>
            <person name="Stenos J."/>
            <person name="Tallon L.J."/>
            <person name="Vincent G."/>
            <person name="Fraser C.M."/>
            <person name="Munderloh U."/>
            <person name="Dunning-Hotopp J.C."/>
        </authorList>
    </citation>
    <scope>NUCLEOTIDE SEQUENCE [LARGE SCALE GENOMIC DNA]</scope>
    <source>
        <strain evidence="1 2">Fuller</strain>
    </source>
</reference>
<keyword evidence="2" id="KW-1185">Reference proteome</keyword>
<dbReference type="Proteomes" id="UP000033616">
    <property type="component" value="Unassembled WGS sequence"/>
</dbReference>
<accession>A0A0F3MP73</accession>
<gene>
    <name evidence="1" type="ORF">OCHUTO_0041</name>
</gene>
<proteinExistence type="predicted"/>
<dbReference type="EMBL" id="LANP01000001">
    <property type="protein sequence ID" value="KJV57548.1"/>
    <property type="molecule type" value="Genomic_DNA"/>
</dbReference>
<sequence>MKLLKSGFPNEFVSENTGLSKQEILALKARLINITLSTEKASRGIFNTKKKNCNS</sequence>
<evidence type="ECO:0000313" key="1">
    <source>
        <dbReference type="EMBL" id="KJV57548.1"/>
    </source>
</evidence>
<protein>
    <submittedName>
        <fullName evidence="1">Uncharacterized protein</fullName>
    </submittedName>
</protein>
<organism evidence="1 2">
    <name type="scientific">Orientia chuto str. Dubai</name>
    <dbReference type="NCBI Taxonomy" id="1359168"/>
    <lineage>
        <taxon>Bacteria</taxon>
        <taxon>Pseudomonadati</taxon>
        <taxon>Pseudomonadota</taxon>
        <taxon>Alphaproteobacteria</taxon>
        <taxon>Rickettsiales</taxon>
        <taxon>Rickettsiaceae</taxon>
        <taxon>Rickettsieae</taxon>
        <taxon>Orientia</taxon>
    </lineage>
</organism>
<evidence type="ECO:0000313" key="2">
    <source>
        <dbReference type="Proteomes" id="UP000033616"/>
    </source>
</evidence>